<evidence type="ECO:0000256" key="7">
    <source>
        <dbReference type="ARBA" id="ARBA00022989"/>
    </source>
</evidence>
<dbReference type="AlphaFoldDB" id="A0A1M7HSF4"/>
<sequence>MKISSILYSFKQGIKNIHRNRMFSLASIGTIATCLFLFGIFYFILANFQYTVKIEEKSVGVSIFFDENITEEQIEQIGNQIKQREEVATLEYISADEAWEKYKQDTFADEQELIDTFAEDNPLEDSASYVVYLDEVAKQPEFVEFVQGIDGVRKVNNSDKLAQGLSDFNLLLGYVSGAIIILLLAVAIFLINTTITMGISVRKEEISIMKLIGATDYFVRSPFIVEGMLIGLMGAIFPLILLYIIYNQAIMYIGQKFSILSNILHFLNVNHVFATLIPLSLAIGVGIGFIGSMITVRKHLHV</sequence>
<evidence type="ECO:0000256" key="10">
    <source>
        <dbReference type="PIRNR" id="PIRNR003097"/>
    </source>
</evidence>
<dbReference type="PANTHER" id="PTHR47755:SF1">
    <property type="entry name" value="CELL DIVISION PROTEIN FTSX"/>
    <property type="match status" value="1"/>
</dbReference>
<dbReference type="PIRSF" id="PIRSF003097">
    <property type="entry name" value="FtsX"/>
    <property type="match status" value="1"/>
</dbReference>
<dbReference type="Proteomes" id="UP000184038">
    <property type="component" value="Unassembled WGS sequence"/>
</dbReference>
<evidence type="ECO:0000256" key="1">
    <source>
        <dbReference type="ARBA" id="ARBA00004651"/>
    </source>
</evidence>
<dbReference type="NCBIfam" id="NF038347">
    <property type="entry name" value="FtsX_Gpos"/>
    <property type="match status" value="1"/>
</dbReference>
<evidence type="ECO:0000259" key="12">
    <source>
        <dbReference type="Pfam" id="PF02687"/>
    </source>
</evidence>
<dbReference type="Pfam" id="PF18075">
    <property type="entry name" value="FtsX_ECD"/>
    <property type="match status" value="1"/>
</dbReference>
<keyword evidence="15" id="KW-1185">Reference proteome</keyword>
<dbReference type="EMBL" id="FRCP01000008">
    <property type="protein sequence ID" value="SHM31414.1"/>
    <property type="molecule type" value="Genomic_DNA"/>
</dbReference>
<keyword evidence="9 10" id="KW-0131">Cell cycle</keyword>
<evidence type="ECO:0000256" key="4">
    <source>
        <dbReference type="ARBA" id="ARBA00022475"/>
    </source>
</evidence>
<evidence type="ECO:0000313" key="15">
    <source>
        <dbReference type="Proteomes" id="UP000184038"/>
    </source>
</evidence>
<keyword evidence="5 10" id="KW-0132">Cell division</keyword>
<dbReference type="InterPro" id="IPR003838">
    <property type="entry name" value="ABC3_permease_C"/>
</dbReference>
<dbReference type="InterPro" id="IPR040690">
    <property type="entry name" value="FtsX_ECD"/>
</dbReference>
<proteinExistence type="inferred from homology"/>
<feature type="transmembrane region" description="Helical" evidence="11">
    <location>
        <begin position="272"/>
        <end position="296"/>
    </location>
</feature>
<evidence type="ECO:0000313" key="14">
    <source>
        <dbReference type="EMBL" id="SHM31414.1"/>
    </source>
</evidence>
<dbReference type="GO" id="GO:0005886">
    <property type="term" value="C:plasma membrane"/>
    <property type="evidence" value="ECO:0007669"/>
    <property type="project" value="UniProtKB-SubCell"/>
</dbReference>
<organism evidence="14 15">
    <name type="scientific">Anaerosporobacter mobilis DSM 15930</name>
    <dbReference type="NCBI Taxonomy" id="1120996"/>
    <lineage>
        <taxon>Bacteria</taxon>
        <taxon>Bacillati</taxon>
        <taxon>Bacillota</taxon>
        <taxon>Clostridia</taxon>
        <taxon>Lachnospirales</taxon>
        <taxon>Lachnospiraceae</taxon>
        <taxon>Anaerosporobacter</taxon>
    </lineage>
</organism>
<evidence type="ECO:0000256" key="3">
    <source>
        <dbReference type="ARBA" id="ARBA00021907"/>
    </source>
</evidence>
<feature type="transmembrane region" description="Helical" evidence="11">
    <location>
        <begin position="21"/>
        <end position="45"/>
    </location>
</feature>
<evidence type="ECO:0000256" key="2">
    <source>
        <dbReference type="ARBA" id="ARBA00007379"/>
    </source>
</evidence>
<gene>
    <name evidence="14" type="ORF">SAMN02746066_01543</name>
</gene>
<dbReference type="Gene3D" id="3.30.70.3040">
    <property type="match status" value="1"/>
</dbReference>
<comment type="similarity">
    <text evidence="2 10">Belongs to the ABC-4 integral membrane protein family. FtsX subfamily.</text>
</comment>
<reference evidence="14 15" key="1">
    <citation type="submission" date="2016-11" db="EMBL/GenBank/DDBJ databases">
        <authorList>
            <person name="Jaros S."/>
            <person name="Januszkiewicz K."/>
            <person name="Wedrychowicz H."/>
        </authorList>
    </citation>
    <scope>NUCLEOTIDE SEQUENCE [LARGE SCALE GENOMIC DNA]</scope>
    <source>
        <strain evidence="14 15">DSM 15930</strain>
    </source>
</reference>
<dbReference type="PANTHER" id="PTHR47755">
    <property type="entry name" value="CELL DIVISION PROTEIN FTSX"/>
    <property type="match status" value="1"/>
</dbReference>
<dbReference type="RefSeq" id="WP_073285539.1">
    <property type="nucleotide sequence ID" value="NZ_FRCP01000008.1"/>
</dbReference>
<evidence type="ECO:0000259" key="13">
    <source>
        <dbReference type="Pfam" id="PF18075"/>
    </source>
</evidence>
<keyword evidence="6 11" id="KW-0812">Transmembrane</keyword>
<feature type="domain" description="ABC3 transporter permease C-terminal" evidence="12">
    <location>
        <begin position="178"/>
        <end position="298"/>
    </location>
</feature>
<dbReference type="InterPro" id="IPR058204">
    <property type="entry name" value="FtsX_firmicutes-type"/>
</dbReference>
<dbReference type="OrthoDB" id="9812531at2"/>
<protein>
    <recommendedName>
        <fullName evidence="3 10">Cell division protein FtsX</fullName>
    </recommendedName>
</protein>
<keyword evidence="8 10" id="KW-0472">Membrane</keyword>
<keyword evidence="7 11" id="KW-1133">Transmembrane helix</keyword>
<accession>A0A1M7HSF4</accession>
<feature type="domain" description="FtsX extracellular" evidence="13">
    <location>
        <begin position="59"/>
        <end position="155"/>
    </location>
</feature>
<evidence type="ECO:0000256" key="5">
    <source>
        <dbReference type="ARBA" id="ARBA00022618"/>
    </source>
</evidence>
<evidence type="ECO:0000256" key="9">
    <source>
        <dbReference type="ARBA" id="ARBA00023306"/>
    </source>
</evidence>
<evidence type="ECO:0000256" key="6">
    <source>
        <dbReference type="ARBA" id="ARBA00022692"/>
    </source>
</evidence>
<evidence type="ECO:0000256" key="11">
    <source>
        <dbReference type="SAM" id="Phobius"/>
    </source>
</evidence>
<dbReference type="InterPro" id="IPR004513">
    <property type="entry name" value="FtsX"/>
</dbReference>
<comment type="subcellular location">
    <subcellularLocation>
        <location evidence="1">Cell membrane</location>
        <topology evidence="1">Multi-pass membrane protein</topology>
    </subcellularLocation>
</comment>
<keyword evidence="4 10" id="KW-1003">Cell membrane</keyword>
<dbReference type="GO" id="GO:0051301">
    <property type="term" value="P:cell division"/>
    <property type="evidence" value="ECO:0007669"/>
    <property type="project" value="UniProtKB-KW"/>
</dbReference>
<feature type="transmembrane region" description="Helical" evidence="11">
    <location>
        <begin position="171"/>
        <end position="201"/>
    </location>
</feature>
<evidence type="ECO:0000256" key="8">
    <source>
        <dbReference type="ARBA" id="ARBA00023136"/>
    </source>
</evidence>
<comment type="function">
    <text evidence="10">Part of the ABC transporter FtsEX involved in asymmetric cellular division facilitating the initiation of sporulation.</text>
</comment>
<dbReference type="STRING" id="1120996.SAMN02746066_01543"/>
<name>A0A1M7HSF4_9FIRM</name>
<feature type="transmembrane region" description="Helical" evidence="11">
    <location>
        <begin position="222"/>
        <end position="246"/>
    </location>
</feature>
<dbReference type="Pfam" id="PF02687">
    <property type="entry name" value="FtsX"/>
    <property type="match status" value="1"/>
</dbReference>